<dbReference type="VEuPathDB" id="VectorBase:BGLB016649"/>
<protein>
    <recommendedName>
        <fullName evidence="13">Homeobox domain-containing protein</fullName>
    </recommendedName>
</protein>
<dbReference type="InterPro" id="IPR000047">
    <property type="entry name" value="HTH_motif"/>
</dbReference>
<dbReference type="PANTHER" id="PTHR46255:SF3">
    <property type="entry name" value="HOMEOBOX DOMAIN-CONTAINING PROTEIN"/>
    <property type="match status" value="1"/>
</dbReference>
<dbReference type="Gene3D" id="1.10.10.60">
    <property type="entry name" value="Homeodomain-like"/>
    <property type="match status" value="1"/>
</dbReference>
<evidence type="ECO:0000256" key="2">
    <source>
        <dbReference type="ARBA" id="ARBA00022473"/>
    </source>
</evidence>
<dbReference type="PROSITE" id="PS00027">
    <property type="entry name" value="HOMEOBOX_1"/>
    <property type="match status" value="1"/>
</dbReference>
<dbReference type="AlphaFoldDB" id="A0A2C9K9C0"/>
<dbReference type="InterPro" id="IPR009057">
    <property type="entry name" value="Homeodomain-like_sf"/>
</dbReference>
<gene>
    <name evidence="11" type="primary">106063388</name>
</gene>
<evidence type="ECO:0000256" key="8">
    <source>
        <dbReference type="SAM" id="MobiDB-lite"/>
    </source>
</evidence>
<evidence type="ECO:0000256" key="6">
    <source>
        <dbReference type="PROSITE-ProRule" id="PRU00108"/>
    </source>
</evidence>
<evidence type="ECO:0008006" key="13">
    <source>
        <dbReference type="Google" id="ProtNLM"/>
    </source>
</evidence>
<comment type="subcellular location">
    <subcellularLocation>
        <location evidence="1 6 7">Nucleus</location>
    </subcellularLocation>
</comment>
<dbReference type="SMART" id="SM00389">
    <property type="entry name" value="HOX"/>
    <property type="match status" value="1"/>
</dbReference>
<dbReference type="VEuPathDB" id="VectorBase:BGLAX_047050"/>
<evidence type="ECO:0000259" key="9">
    <source>
        <dbReference type="PROSITE" id="PS50071"/>
    </source>
</evidence>
<dbReference type="EnsemblMetazoa" id="BGLB016649-RA">
    <property type="protein sequence ID" value="BGLB016649-PA"/>
    <property type="gene ID" value="BGLB016649"/>
</dbReference>
<feature type="domain" description="Homeobox" evidence="9">
    <location>
        <begin position="23"/>
        <end position="83"/>
    </location>
</feature>
<dbReference type="InterPro" id="IPR052631">
    <property type="entry name" value="Paired_homeobox_Bicoid"/>
</dbReference>
<dbReference type="STRING" id="6526.A0A2C9K9C0"/>
<dbReference type="Pfam" id="PF00046">
    <property type="entry name" value="Homeodomain"/>
    <property type="match status" value="1"/>
</dbReference>
<dbReference type="GO" id="GO:0000981">
    <property type="term" value="F:DNA-binding transcription factor activity, RNA polymerase II-specific"/>
    <property type="evidence" value="ECO:0007669"/>
    <property type="project" value="InterPro"/>
</dbReference>
<evidence type="ECO:0000256" key="3">
    <source>
        <dbReference type="ARBA" id="ARBA00023125"/>
    </source>
</evidence>
<evidence type="ECO:0000259" key="10">
    <source>
        <dbReference type="PROSITE" id="PS50803"/>
    </source>
</evidence>
<dbReference type="InterPro" id="IPR001356">
    <property type="entry name" value="HD"/>
</dbReference>
<dbReference type="PROSITE" id="PS50803">
    <property type="entry name" value="OAR"/>
    <property type="match status" value="1"/>
</dbReference>
<dbReference type="OrthoDB" id="6159439at2759"/>
<feature type="region of interest" description="Disordered" evidence="8">
    <location>
        <begin position="217"/>
        <end position="277"/>
    </location>
</feature>
<dbReference type="GO" id="GO:0005634">
    <property type="term" value="C:nucleus"/>
    <property type="evidence" value="ECO:0007669"/>
    <property type="project" value="UniProtKB-SubCell"/>
</dbReference>
<feature type="domain" description="OAR" evidence="10">
    <location>
        <begin position="287"/>
        <end position="300"/>
    </location>
</feature>
<dbReference type="SUPFAM" id="SSF46689">
    <property type="entry name" value="Homeodomain-like"/>
    <property type="match status" value="1"/>
</dbReference>
<sequence length="305" mass="32730">KRDSTSPNRCHVTDESDDATPKVKQRRSRTNFSLEQLNELERLFDETHYPDAFMREELSQRLGLSEARVQVWFQNRRAKCRKQESQMQKAGLILPSPLGTPLDTCRVSQFVGLPPIGDRLERLPLPPQPPPFFPYLPLHTNSAAMAAAMATHHALHPMLLFQHHLAALSATLHSATSPGLLNGNLHGLGLATSTSPLAVHATNNFINSIVGMSRGGIGGSSSGTSSSAAGGGNKNSPGITAVTATPHVLPSVIRPSSDTPTNISTPPTSSERNSPGQVCGFKPNKNTSIADLRLKARQHLASLGI</sequence>
<dbReference type="FunFam" id="1.10.10.60:FF:000057">
    <property type="entry name" value="Short stature homeobox 2"/>
    <property type="match status" value="1"/>
</dbReference>
<dbReference type="PANTHER" id="PTHR46255">
    <property type="entry name" value="SHORT STATURE HOMEOBOX"/>
    <property type="match status" value="1"/>
</dbReference>
<dbReference type="PROSITE" id="PS50071">
    <property type="entry name" value="HOMEOBOX_2"/>
    <property type="match status" value="1"/>
</dbReference>
<reference evidence="11" key="1">
    <citation type="submission" date="2020-05" db="UniProtKB">
        <authorList>
            <consortium name="EnsemblMetazoa"/>
        </authorList>
    </citation>
    <scope>IDENTIFICATION</scope>
    <source>
        <strain evidence="11">BB02</strain>
    </source>
</reference>
<name>A0A2C9K9C0_BIOGL</name>
<dbReference type="InterPro" id="IPR017970">
    <property type="entry name" value="Homeobox_CS"/>
</dbReference>
<evidence type="ECO:0000256" key="4">
    <source>
        <dbReference type="ARBA" id="ARBA00023155"/>
    </source>
</evidence>
<dbReference type="GO" id="GO:1990837">
    <property type="term" value="F:sequence-specific double-stranded DNA binding"/>
    <property type="evidence" value="ECO:0007669"/>
    <property type="project" value="TreeGrafter"/>
</dbReference>
<evidence type="ECO:0000256" key="5">
    <source>
        <dbReference type="ARBA" id="ARBA00023242"/>
    </source>
</evidence>
<dbReference type="Pfam" id="PF03826">
    <property type="entry name" value="OAR"/>
    <property type="match status" value="1"/>
</dbReference>
<keyword evidence="3 6" id="KW-0238">DNA-binding</keyword>
<feature type="compositionally biased region" description="Low complexity" evidence="8">
    <location>
        <begin position="222"/>
        <end position="238"/>
    </location>
</feature>
<proteinExistence type="predicted"/>
<feature type="region of interest" description="Disordered" evidence="8">
    <location>
        <begin position="1"/>
        <end position="29"/>
    </location>
</feature>
<evidence type="ECO:0000256" key="1">
    <source>
        <dbReference type="ARBA" id="ARBA00004123"/>
    </source>
</evidence>
<accession>A0A2C9K9C0</accession>
<dbReference type="PRINTS" id="PR00031">
    <property type="entry name" value="HTHREPRESSR"/>
</dbReference>
<organism evidence="11 12">
    <name type="scientific">Biomphalaria glabrata</name>
    <name type="common">Bloodfluke planorb</name>
    <name type="synonym">Freshwater snail</name>
    <dbReference type="NCBI Taxonomy" id="6526"/>
    <lineage>
        <taxon>Eukaryota</taxon>
        <taxon>Metazoa</taxon>
        <taxon>Spiralia</taxon>
        <taxon>Lophotrochozoa</taxon>
        <taxon>Mollusca</taxon>
        <taxon>Gastropoda</taxon>
        <taxon>Heterobranchia</taxon>
        <taxon>Euthyneura</taxon>
        <taxon>Panpulmonata</taxon>
        <taxon>Hygrophila</taxon>
        <taxon>Lymnaeoidea</taxon>
        <taxon>Planorbidae</taxon>
        <taxon>Biomphalaria</taxon>
    </lineage>
</organism>
<evidence type="ECO:0000313" key="11">
    <source>
        <dbReference type="EnsemblMetazoa" id="BGLB016649-PA"/>
    </source>
</evidence>
<keyword evidence="4 6" id="KW-0371">Homeobox</keyword>
<evidence type="ECO:0000256" key="7">
    <source>
        <dbReference type="RuleBase" id="RU000682"/>
    </source>
</evidence>
<dbReference type="Proteomes" id="UP000076420">
    <property type="component" value="Unassembled WGS sequence"/>
</dbReference>
<dbReference type="KEGG" id="bgt:106063388"/>
<dbReference type="CDD" id="cd00086">
    <property type="entry name" value="homeodomain"/>
    <property type="match status" value="1"/>
</dbReference>
<keyword evidence="5 6" id="KW-0539">Nucleus</keyword>
<feature type="compositionally biased region" description="Low complexity" evidence="8">
    <location>
        <begin position="255"/>
        <end position="270"/>
    </location>
</feature>
<keyword evidence="2" id="KW-0217">Developmental protein</keyword>
<feature type="DNA-binding region" description="Homeobox" evidence="6">
    <location>
        <begin position="25"/>
        <end position="84"/>
    </location>
</feature>
<evidence type="ECO:0000313" key="12">
    <source>
        <dbReference type="Proteomes" id="UP000076420"/>
    </source>
</evidence>
<dbReference type="InterPro" id="IPR003654">
    <property type="entry name" value="OAR_dom"/>
</dbReference>